<dbReference type="GO" id="GO:0004930">
    <property type="term" value="F:G protein-coupled receptor activity"/>
    <property type="evidence" value="ECO:0007669"/>
    <property type="project" value="InterPro"/>
</dbReference>
<feature type="domain" description="GAIN-B" evidence="7">
    <location>
        <begin position="919"/>
        <end position="1079"/>
    </location>
</feature>
<keyword evidence="11" id="KW-1185">Reference proteome</keyword>
<dbReference type="PROSITE" id="PS50835">
    <property type="entry name" value="IG_LIKE"/>
    <property type="match status" value="2"/>
</dbReference>
<dbReference type="CDD" id="cd15040">
    <property type="entry name" value="7tmB2_Adhesion"/>
    <property type="match status" value="1"/>
</dbReference>
<dbReference type="Gene3D" id="2.60.220.50">
    <property type="match status" value="1"/>
</dbReference>
<dbReference type="Pfam" id="PF00002">
    <property type="entry name" value="7tm_2"/>
    <property type="match status" value="1"/>
</dbReference>
<evidence type="ECO:0000256" key="4">
    <source>
        <dbReference type="ARBA" id="ARBA00023136"/>
    </source>
</evidence>
<dbReference type="PROSITE" id="PS50261">
    <property type="entry name" value="G_PROTEIN_RECEP_F2_4"/>
    <property type="match status" value="1"/>
</dbReference>
<feature type="domain" description="G-protein coupled receptors family 2 profile 2" evidence="8">
    <location>
        <begin position="1085"/>
        <end position="1325"/>
    </location>
</feature>
<feature type="transmembrane region" description="Helical" evidence="6">
    <location>
        <begin position="1301"/>
        <end position="1323"/>
    </location>
</feature>
<keyword evidence="5" id="KW-1015">Disulfide bond</keyword>
<keyword evidence="3 6" id="KW-1133">Transmembrane helix</keyword>
<protein>
    <submittedName>
        <fullName evidence="10">Uncharacterized protein</fullName>
    </submittedName>
</protein>
<evidence type="ECO:0000256" key="5">
    <source>
        <dbReference type="ARBA" id="ARBA00023157"/>
    </source>
</evidence>
<dbReference type="InterPro" id="IPR013783">
    <property type="entry name" value="Ig-like_fold"/>
</dbReference>
<evidence type="ECO:0000259" key="8">
    <source>
        <dbReference type="PROSITE" id="PS50261"/>
    </source>
</evidence>
<sequence>DITVSWLKDGKVLDVDSQFTSVWDVNSYNITVSPLSLRNLNSSESGDYSCRLNYERTGASEVVSSTVRLNVKSNEIRILSKPSLVKKSSLLVGCNYTTARGILLPEENTYWLFNQTVKLSATGTGYPVPNTDPTIFSTPSLIVDDDKWIGVFSCVIEIGSENVVSPLIVIQDEAKDPDPFFSSKPSITYPSASNPSLTASNCQFRYEGQPAFTYTYILYNADNTIIKETPATIRELGNDNFIFDSLVVTSYQDAASYYQCRISAESLVDPIVSLVSDFIDVKLPEFTSNPTSSGGRQFYVGDLIFISGCEVQSMFTQPLSFFVLYDPLSASNLQPIQQMITSNSFNETTGLFTFTFNEYVIASGKMSNTGFYACQVSFVTAQSPESLTIRSESIDIIISSNNVVFASNPTLVIRPDSVSIAGCSYTADRPGNLTKYSRWLYNGLVSNSLDTGNLSGKFKDIDITSYVSWGNYMCQVKIGTEIFNSSTLTVDEFPDPTITIQPTAKYNDSIGSPINITGCRISSILQMQSNNLYWLVNSIEKRTAFLSFDKNNAQFASLAMASSTINDQGFYQCAFLKPGKAKKLVLSNSANVQFKDISSTTVELSMNKQFIPAYTEPSSDEYQKLAKEVKAAVSEGLGNSQQGRRPIVAIRGFKEGSVIALVQLFFANVTQVDRKSFCSSGDSLISNLQGITTLGINNIKTITQDCCPADTVGEESFKGVYNYNVTLVNTDVRQTCVYSASSLSARQCIQNLELGPQWGEADLGQCSAKSDVTNQLIELTKELTCTTGNCTLNVVKVTENLREIVNNNTAITTRQDLEFIADIVGNTADSNTTSSETKLGAENIMKTVDVVVVSDKSIIAESEEKTQSSTKLVKNLEKLTSAIGKVVEETKEPFSVTGENTALIVNFEPPKALTLIARDLTSSDNQNEINIAIMNSTTSPPKKRPSLVRAEIPAEAFGNKSQAVSSLIFRENTLLQETNNTNPVISSVLSISVGDQPVSNLTTPLILRFQRTTPNETLDGTDLCSFWDFSAPTGEAGRFGRWSTDGCRLIANQTTATDVVCECDHMTNFAILFDVSQTQSNPLELQIITWIGCGISIAGLFITLVTYLYFYNLRTKLAPKILINLSISMLCLLILFISVVDRTTPRVGCQIIAGLIQYFMLSTFCWMAVEGANLYRMFVTIFSSGSTGKFYKKASIFGWGLPALIVIITGAVSPENMGNEQFCVTVGYPFYFAVLLPVCLILMFNFAIITLVMRSLVRTKANAVGQGKSIQQQAKIAFAASALLGLTWIFGVLAVGDLRDFFQYLFTIFNSLQGFFIFFFYTLRNPEAKKNWLITLGLRDEKLYSLTDSTAAYNRQRRTGAGTSTSTSVYVSSTSA</sequence>
<dbReference type="Pfam" id="PF01825">
    <property type="entry name" value="GPS"/>
    <property type="match status" value="1"/>
</dbReference>
<dbReference type="InterPro" id="IPR036179">
    <property type="entry name" value="Ig-like_dom_sf"/>
</dbReference>
<evidence type="ECO:0000313" key="11">
    <source>
        <dbReference type="Proteomes" id="UP000594262"/>
    </source>
</evidence>
<dbReference type="PANTHER" id="PTHR45692">
    <property type="entry name" value="G_PROTEIN_RECEP_F2_4 DOMAIN-CONTAINING PROTEIN"/>
    <property type="match status" value="1"/>
</dbReference>
<feature type="transmembrane region" description="Helical" evidence="6">
    <location>
        <begin position="1087"/>
        <end position="1109"/>
    </location>
</feature>
<dbReference type="Proteomes" id="UP000594262">
    <property type="component" value="Unplaced"/>
</dbReference>
<feature type="transmembrane region" description="Helical" evidence="6">
    <location>
        <begin position="1274"/>
        <end position="1295"/>
    </location>
</feature>
<name>A0A7M5X0H9_9CNID</name>
<dbReference type="CDD" id="cd00096">
    <property type="entry name" value="Ig"/>
    <property type="match status" value="1"/>
</dbReference>
<dbReference type="InterPro" id="IPR017981">
    <property type="entry name" value="GPCR_2-like_7TM"/>
</dbReference>
<dbReference type="PANTHER" id="PTHR45692:SF1">
    <property type="entry name" value="G-PROTEIN COUPLED RECEPTORS FAMILY 2 PROFILE 2 DOMAIN-CONTAINING PROTEIN"/>
    <property type="match status" value="1"/>
</dbReference>
<dbReference type="GO" id="GO:0016020">
    <property type="term" value="C:membrane"/>
    <property type="evidence" value="ECO:0007669"/>
    <property type="project" value="UniProtKB-SubCell"/>
</dbReference>
<dbReference type="InterPro" id="IPR046338">
    <property type="entry name" value="GAIN_dom_sf"/>
</dbReference>
<dbReference type="InterPro" id="IPR000203">
    <property type="entry name" value="GPS"/>
</dbReference>
<evidence type="ECO:0000259" key="9">
    <source>
        <dbReference type="PROSITE" id="PS50835"/>
    </source>
</evidence>
<feature type="transmembrane region" description="Helical" evidence="6">
    <location>
        <begin position="1151"/>
        <end position="1169"/>
    </location>
</feature>
<keyword evidence="2 6" id="KW-0812">Transmembrane</keyword>
<evidence type="ECO:0000256" key="6">
    <source>
        <dbReference type="SAM" id="Phobius"/>
    </source>
</evidence>
<comment type="subcellular location">
    <subcellularLocation>
        <location evidence="1">Membrane</location>
        <topology evidence="1">Multi-pass membrane protein</topology>
    </subcellularLocation>
</comment>
<dbReference type="SUPFAM" id="SSF48726">
    <property type="entry name" value="Immunoglobulin"/>
    <property type="match status" value="1"/>
</dbReference>
<dbReference type="PRINTS" id="PR00249">
    <property type="entry name" value="GPCRSECRETIN"/>
</dbReference>
<keyword evidence="4 6" id="KW-0472">Membrane</keyword>
<reference evidence="10" key="1">
    <citation type="submission" date="2021-01" db="UniProtKB">
        <authorList>
            <consortium name="EnsemblMetazoa"/>
        </authorList>
    </citation>
    <scope>IDENTIFICATION</scope>
</reference>
<evidence type="ECO:0000259" key="7">
    <source>
        <dbReference type="PROSITE" id="PS50221"/>
    </source>
</evidence>
<feature type="domain" description="Ig-like" evidence="9">
    <location>
        <begin position="1"/>
        <end position="70"/>
    </location>
</feature>
<feature type="domain" description="Ig-like" evidence="9">
    <location>
        <begin position="496"/>
        <end position="573"/>
    </location>
</feature>
<organism evidence="10 11">
    <name type="scientific">Clytia hemisphaerica</name>
    <dbReference type="NCBI Taxonomy" id="252671"/>
    <lineage>
        <taxon>Eukaryota</taxon>
        <taxon>Metazoa</taxon>
        <taxon>Cnidaria</taxon>
        <taxon>Hydrozoa</taxon>
        <taxon>Hydroidolina</taxon>
        <taxon>Leptothecata</taxon>
        <taxon>Obeliida</taxon>
        <taxon>Clytiidae</taxon>
        <taxon>Clytia</taxon>
    </lineage>
</organism>
<dbReference type="InterPro" id="IPR000832">
    <property type="entry name" value="GPCR_2_secretin-like"/>
</dbReference>
<dbReference type="PROSITE" id="PS50221">
    <property type="entry name" value="GAIN_B"/>
    <property type="match status" value="1"/>
</dbReference>
<feature type="transmembrane region" description="Helical" evidence="6">
    <location>
        <begin position="1230"/>
        <end position="1253"/>
    </location>
</feature>
<dbReference type="Gene3D" id="1.20.1070.10">
    <property type="entry name" value="Rhodopsin 7-helix transmembrane proteins"/>
    <property type="match status" value="1"/>
</dbReference>
<evidence type="ECO:0000256" key="2">
    <source>
        <dbReference type="ARBA" id="ARBA00022692"/>
    </source>
</evidence>
<dbReference type="GO" id="GO:0007166">
    <property type="term" value="P:cell surface receptor signaling pathway"/>
    <property type="evidence" value="ECO:0007669"/>
    <property type="project" value="InterPro"/>
</dbReference>
<dbReference type="SMART" id="SM00303">
    <property type="entry name" value="GPS"/>
    <property type="match status" value="1"/>
</dbReference>
<accession>A0A7M5X0H9</accession>
<feature type="transmembrane region" description="Helical" evidence="6">
    <location>
        <begin position="1121"/>
        <end position="1139"/>
    </location>
</feature>
<evidence type="ECO:0000256" key="1">
    <source>
        <dbReference type="ARBA" id="ARBA00004141"/>
    </source>
</evidence>
<evidence type="ECO:0000256" key="3">
    <source>
        <dbReference type="ARBA" id="ARBA00022989"/>
    </source>
</evidence>
<evidence type="ECO:0000313" key="10">
    <source>
        <dbReference type="EnsemblMetazoa" id="CLYHEMP015247.1"/>
    </source>
</evidence>
<dbReference type="OrthoDB" id="5962698at2759"/>
<feature type="transmembrane region" description="Helical" evidence="6">
    <location>
        <begin position="1190"/>
        <end position="1210"/>
    </location>
</feature>
<dbReference type="EnsemblMetazoa" id="CLYHEMT015247.1">
    <property type="protein sequence ID" value="CLYHEMP015247.1"/>
    <property type="gene ID" value="CLYHEMG015247"/>
</dbReference>
<dbReference type="InterPro" id="IPR007110">
    <property type="entry name" value="Ig-like_dom"/>
</dbReference>
<dbReference type="Gene3D" id="2.60.40.10">
    <property type="entry name" value="Immunoglobulins"/>
    <property type="match status" value="1"/>
</dbReference>
<dbReference type="InterPro" id="IPR057244">
    <property type="entry name" value="GAIN_B"/>
</dbReference>
<dbReference type="SUPFAM" id="SSF81321">
    <property type="entry name" value="Family A G protein-coupled receptor-like"/>
    <property type="match status" value="1"/>
</dbReference>
<proteinExistence type="predicted"/>